<gene>
    <name evidence="3" type="ORF">ACFQGO_28175</name>
</gene>
<name>A0ABW1BDU6_9ACTN</name>
<reference evidence="4" key="1">
    <citation type="journal article" date="2019" name="Int. J. Syst. Evol. Microbiol.">
        <title>The Global Catalogue of Microorganisms (GCM) 10K type strain sequencing project: providing services to taxonomists for standard genome sequencing and annotation.</title>
        <authorList>
            <consortium name="The Broad Institute Genomics Platform"/>
            <consortium name="The Broad Institute Genome Sequencing Center for Infectious Disease"/>
            <person name="Wu L."/>
            <person name="Ma J."/>
        </authorList>
    </citation>
    <scope>NUCLEOTIDE SEQUENCE [LARGE SCALE GENOMIC DNA]</scope>
    <source>
        <strain evidence="4">JCM 9918</strain>
    </source>
</reference>
<keyword evidence="2" id="KW-1133">Transmembrane helix</keyword>
<keyword evidence="4" id="KW-1185">Reference proteome</keyword>
<feature type="transmembrane region" description="Helical" evidence="2">
    <location>
        <begin position="20"/>
        <end position="40"/>
    </location>
</feature>
<proteinExistence type="predicted"/>
<organism evidence="3 4">
    <name type="scientific">Streptomyces heilongjiangensis</name>
    <dbReference type="NCBI Taxonomy" id="945052"/>
    <lineage>
        <taxon>Bacteria</taxon>
        <taxon>Bacillati</taxon>
        <taxon>Actinomycetota</taxon>
        <taxon>Actinomycetes</taxon>
        <taxon>Kitasatosporales</taxon>
        <taxon>Streptomycetaceae</taxon>
        <taxon>Streptomyces</taxon>
    </lineage>
</organism>
<evidence type="ECO:0008006" key="5">
    <source>
        <dbReference type="Google" id="ProtNLM"/>
    </source>
</evidence>
<evidence type="ECO:0000313" key="4">
    <source>
        <dbReference type="Proteomes" id="UP001596112"/>
    </source>
</evidence>
<accession>A0ABW1BDU6</accession>
<feature type="region of interest" description="Disordered" evidence="1">
    <location>
        <begin position="41"/>
        <end position="85"/>
    </location>
</feature>
<dbReference type="EMBL" id="JBHSNZ010000023">
    <property type="protein sequence ID" value="MFC5811336.1"/>
    <property type="molecule type" value="Genomic_DNA"/>
</dbReference>
<sequence>MRVDTGSTGFRSLSLSREKFLLVSGAVMAVMLLAGCSGAGGDGEPGVDSVDGSTGTAEKTESRRGDGGDGKVDDSESGRPQLRLDTSAVEEVRMSQGYFQCLKSQGVTIGKIGSKLEGVDPDLLGWPGGNVSVDHPDAEKKCLGKKPLQPPETDPKSNPHYMSDYADWIECMNGKGLKVDPLPNGEGWNYKAGTTPPSNSEQISQECMIEAFSG</sequence>
<dbReference type="RefSeq" id="WP_272170952.1">
    <property type="nucleotide sequence ID" value="NZ_JAQOSL010000023.1"/>
</dbReference>
<evidence type="ECO:0000256" key="1">
    <source>
        <dbReference type="SAM" id="MobiDB-lite"/>
    </source>
</evidence>
<evidence type="ECO:0000256" key="2">
    <source>
        <dbReference type="SAM" id="Phobius"/>
    </source>
</evidence>
<protein>
    <recommendedName>
        <fullName evidence="5">PASTA domain-containing protein</fullName>
    </recommendedName>
</protein>
<feature type="compositionally biased region" description="Basic and acidic residues" evidence="1">
    <location>
        <begin position="58"/>
        <end position="77"/>
    </location>
</feature>
<keyword evidence="2" id="KW-0812">Transmembrane</keyword>
<comment type="caution">
    <text evidence="3">The sequence shown here is derived from an EMBL/GenBank/DDBJ whole genome shotgun (WGS) entry which is preliminary data.</text>
</comment>
<evidence type="ECO:0000313" key="3">
    <source>
        <dbReference type="EMBL" id="MFC5811336.1"/>
    </source>
</evidence>
<dbReference type="Proteomes" id="UP001596112">
    <property type="component" value="Unassembled WGS sequence"/>
</dbReference>
<keyword evidence="2" id="KW-0472">Membrane</keyword>